<dbReference type="InParanoid" id="A0A074YNQ5"/>
<dbReference type="RefSeq" id="XP_013348379.1">
    <property type="nucleotide sequence ID" value="XM_013492925.1"/>
</dbReference>
<dbReference type="HOGENOM" id="CLU_2319953_0_0_1"/>
<name>A0A074YNQ5_AURSE</name>
<evidence type="ECO:0000313" key="3">
    <source>
        <dbReference type="Proteomes" id="UP000030641"/>
    </source>
</evidence>
<accession>A0A074YNQ5</accession>
<feature type="region of interest" description="Disordered" evidence="1">
    <location>
        <begin position="1"/>
        <end position="23"/>
    </location>
</feature>
<reference evidence="2 3" key="1">
    <citation type="journal article" date="2014" name="BMC Genomics">
        <title>Genome sequencing of four Aureobasidium pullulans varieties: biotechnological potential, stress tolerance, and description of new species.</title>
        <authorList>
            <person name="Gostin Ar C."/>
            <person name="Ohm R.A."/>
            <person name="Kogej T."/>
            <person name="Sonjak S."/>
            <person name="Turk M."/>
            <person name="Zajc J."/>
            <person name="Zalar P."/>
            <person name="Grube M."/>
            <person name="Sun H."/>
            <person name="Han J."/>
            <person name="Sharma A."/>
            <person name="Chiniquy J."/>
            <person name="Ngan C.Y."/>
            <person name="Lipzen A."/>
            <person name="Barry K."/>
            <person name="Grigoriev I.V."/>
            <person name="Gunde-Cimerman N."/>
        </authorList>
    </citation>
    <scope>NUCLEOTIDE SEQUENCE [LARGE SCALE GENOMIC DNA]</scope>
    <source>
        <strain evidence="2 3">EXF-2481</strain>
    </source>
</reference>
<evidence type="ECO:0000256" key="1">
    <source>
        <dbReference type="SAM" id="MobiDB-lite"/>
    </source>
</evidence>
<feature type="compositionally biased region" description="Polar residues" evidence="1">
    <location>
        <begin position="1"/>
        <end position="19"/>
    </location>
</feature>
<dbReference type="Proteomes" id="UP000030641">
    <property type="component" value="Unassembled WGS sequence"/>
</dbReference>
<sequence length="99" mass="11283">MRFVHLTQQTSRPQAQTRSNKSRHPYQLGLYKHIRIGVVPLLLPISTLSLKRAKRTLPAYERLAQVITFVRLAQKLGKRIPVTAVASQTRLRKGGSVWV</sequence>
<organism evidence="2 3">
    <name type="scientific">Aureobasidium subglaciale (strain EXF-2481)</name>
    <name type="common">Aureobasidium pullulans var. subglaciale</name>
    <dbReference type="NCBI Taxonomy" id="1043005"/>
    <lineage>
        <taxon>Eukaryota</taxon>
        <taxon>Fungi</taxon>
        <taxon>Dikarya</taxon>
        <taxon>Ascomycota</taxon>
        <taxon>Pezizomycotina</taxon>
        <taxon>Dothideomycetes</taxon>
        <taxon>Dothideomycetidae</taxon>
        <taxon>Dothideales</taxon>
        <taxon>Saccotheciaceae</taxon>
        <taxon>Aureobasidium</taxon>
    </lineage>
</organism>
<dbReference type="EMBL" id="KL584750">
    <property type="protein sequence ID" value="KEQ99438.1"/>
    <property type="molecule type" value="Genomic_DNA"/>
</dbReference>
<dbReference type="GeneID" id="25362298"/>
<proteinExistence type="predicted"/>
<keyword evidence="3" id="KW-1185">Reference proteome</keyword>
<protein>
    <submittedName>
        <fullName evidence="2">Uncharacterized protein</fullName>
    </submittedName>
</protein>
<gene>
    <name evidence="2" type="ORF">AUEXF2481DRAFT_177113</name>
</gene>
<evidence type="ECO:0000313" key="2">
    <source>
        <dbReference type="EMBL" id="KEQ99438.1"/>
    </source>
</evidence>
<dbReference type="AlphaFoldDB" id="A0A074YNQ5"/>